<keyword evidence="1" id="KW-0812">Transmembrane</keyword>
<dbReference type="RefSeq" id="WP_151693304.1">
    <property type="nucleotide sequence ID" value="NZ_BMGX01000001.1"/>
</dbReference>
<name>A0A6L3ZDF2_9FLAO</name>
<gene>
    <name evidence="2" type="ORF">F8C82_09255</name>
</gene>
<feature type="transmembrane region" description="Helical" evidence="1">
    <location>
        <begin position="90"/>
        <end position="107"/>
    </location>
</feature>
<proteinExistence type="predicted"/>
<dbReference type="Proteomes" id="UP000484164">
    <property type="component" value="Unassembled WGS sequence"/>
</dbReference>
<sequence>MFKKAFSIAFITASVLIIALGFPLFSGMIEQNALIGFNGNVPLEPEEWIQLNRAYGAGAFAYGGFLLSYHTMALRRLKESSTGTFVKQGLLASVLSLIPAFLIMLILQ</sequence>
<keyword evidence="1" id="KW-1133">Transmembrane helix</keyword>
<dbReference type="AlphaFoldDB" id="A0A6L3ZDF2"/>
<evidence type="ECO:0000313" key="2">
    <source>
        <dbReference type="EMBL" id="KAB2815875.1"/>
    </source>
</evidence>
<reference evidence="2 3" key="1">
    <citation type="submission" date="2019-10" db="EMBL/GenBank/DDBJ databases">
        <title>Genome sequence of Phaeocystidibacter marisrubri JCM30614 (type strain).</title>
        <authorList>
            <person name="Bowman J.P."/>
        </authorList>
    </citation>
    <scope>NUCLEOTIDE SEQUENCE [LARGE SCALE GENOMIC DNA]</scope>
    <source>
        <strain evidence="2 3">JCM 30614</strain>
    </source>
</reference>
<feature type="transmembrane region" description="Helical" evidence="1">
    <location>
        <begin position="49"/>
        <end position="69"/>
    </location>
</feature>
<comment type="caution">
    <text evidence="2">The sequence shown here is derived from an EMBL/GenBank/DDBJ whole genome shotgun (WGS) entry which is preliminary data.</text>
</comment>
<dbReference type="EMBL" id="WBVQ01000002">
    <property type="protein sequence ID" value="KAB2815875.1"/>
    <property type="molecule type" value="Genomic_DNA"/>
</dbReference>
<evidence type="ECO:0000256" key="1">
    <source>
        <dbReference type="SAM" id="Phobius"/>
    </source>
</evidence>
<accession>A0A6L3ZDF2</accession>
<keyword evidence="1" id="KW-0472">Membrane</keyword>
<organism evidence="2 3">
    <name type="scientific">Phaeocystidibacter marisrubri</name>
    <dbReference type="NCBI Taxonomy" id="1577780"/>
    <lineage>
        <taxon>Bacteria</taxon>
        <taxon>Pseudomonadati</taxon>
        <taxon>Bacteroidota</taxon>
        <taxon>Flavobacteriia</taxon>
        <taxon>Flavobacteriales</taxon>
        <taxon>Phaeocystidibacteraceae</taxon>
        <taxon>Phaeocystidibacter</taxon>
    </lineage>
</organism>
<evidence type="ECO:0000313" key="3">
    <source>
        <dbReference type="Proteomes" id="UP000484164"/>
    </source>
</evidence>
<feature type="transmembrane region" description="Helical" evidence="1">
    <location>
        <begin position="7"/>
        <end position="29"/>
    </location>
</feature>
<keyword evidence="3" id="KW-1185">Reference proteome</keyword>
<protein>
    <submittedName>
        <fullName evidence="2">Uncharacterized protein</fullName>
    </submittedName>
</protein>